<accession>A0A9P0BIP9</accession>
<evidence type="ECO:0000256" key="6">
    <source>
        <dbReference type="ARBA" id="ARBA00023212"/>
    </source>
</evidence>
<evidence type="ECO:0000256" key="4">
    <source>
        <dbReference type="ARBA" id="ARBA00022737"/>
    </source>
</evidence>
<dbReference type="SUPFAM" id="SSF48452">
    <property type="entry name" value="TPR-like"/>
    <property type="match status" value="1"/>
</dbReference>
<dbReference type="InterPro" id="IPR011990">
    <property type="entry name" value="TPR-like_helical_dom_sf"/>
</dbReference>
<dbReference type="Proteomes" id="UP001154078">
    <property type="component" value="Chromosome 9"/>
</dbReference>
<evidence type="ECO:0000313" key="10">
    <source>
        <dbReference type="Proteomes" id="UP001154078"/>
    </source>
</evidence>
<dbReference type="Gene3D" id="1.25.40.10">
    <property type="entry name" value="Tetratricopeptide repeat domain"/>
    <property type="match status" value="1"/>
</dbReference>
<keyword evidence="3" id="KW-0963">Cytoplasm</keyword>
<dbReference type="GO" id="GO:0005739">
    <property type="term" value="C:mitochondrion"/>
    <property type="evidence" value="ECO:0007669"/>
    <property type="project" value="TreeGrafter"/>
</dbReference>
<comment type="subunit">
    <text evidence="2">Interacts with microtubules.</text>
</comment>
<keyword evidence="5" id="KW-0802">TPR repeat</keyword>
<evidence type="ECO:0000256" key="8">
    <source>
        <dbReference type="ARBA" id="ARBA00041958"/>
    </source>
</evidence>
<name>A0A9P0BIP9_BRAAE</name>
<protein>
    <recommendedName>
        <fullName evidence="7">Regulator of microtubule dynamics protein 1</fullName>
    </recommendedName>
    <alternativeName>
        <fullName evidence="8">Protein FAM82B</fullName>
    </alternativeName>
</protein>
<dbReference type="GO" id="GO:0097431">
    <property type="term" value="C:mitotic spindle pole"/>
    <property type="evidence" value="ECO:0007669"/>
    <property type="project" value="TreeGrafter"/>
</dbReference>
<reference evidence="9" key="1">
    <citation type="submission" date="2021-12" db="EMBL/GenBank/DDBJ databases">
        <authorList>
            <person name="King R."/>
        </authorList>
    </citation>
    <scope>NUCLEOTIDE SEQUENCE</scope>
</reference>
<keyword evidence="10" id="KW-1185">Reference proteome</keyword>
<dbReference type="PANTHER" id="PTHR16056:SF16">
    <property type="entry name" value="REGULATOR OF MICROTUBULE DYNAMICS PROTEIN 1"/>
    <property type="match status" value="1"/>
</dbReference>
<evidence type="ECO:0000256" key="5">
    <source>
        <dbReference type="ARBA" id="ARBA00022803"/>
    </source>
</evidence>
<dbReference type="InterPro" id="IPR049039">
    <property type="entry name" value="RMD1-3_a_helical_rpt"/>
</dbReference>
<dbReference type="GO" id="GO:0008017">
    <property type="term" value="F:microtubule binding"/>
    <property type="evidence" value="ECO:0007669"/>
    <property type="project" value="TreeGrafter"/>
</dbReference>
<evidence type="ECO:0000313" key="9">
    <source>
        <dbReference type="EMBL" id="CAH0563993.1"/>
    </source>
</evidence>
<keyword evidence="6" id="KW-0206">Cytoskeleton</keyword>
<dbReference type="GO" id="GO:0005876">
    <property type="term" value="C:spindle microtubule"/>
    <property type="evidence" value="ECO:0007669"/>
    <property type="project" value="TreeGrafter"/>
</dbReference>
<keyword evidence="4" id="KW-0677">Repeat</keyword>
<dbReference type="EMBL" id="OV121140">
    <property type="protein sequence ID" value="CAH0563993.1"/>
    <property type="molecule type" value="Genomic_DNA"/>
</dbReference>
<organism evidence="9 10">
    <name type="scientific">Brassicogethes aeneus</name>
    <name type="common">Rape pollen beetle</name>
    <name type="synonym">Meligethes aeneus</name>
    <dbReference type="NCBI Taxonomy" id="1431903"/>
    <lineage>
        <taxon>Eukaryota</taxon>
        <taxon>Metazoa</taxon>
        <taxon>Ecdysozoa</taxon>
        <taxon>Arthropoda</taxon>
        <taxon>Hexapoda</taxon>
        <taxon>Insecta</taxon>
        <taxon>Pterygota</taxon>
        <taxon>Neoptera</taxon>
        <taxon>Endopterygota</taxon>
        <taxon>Coleoptera</taxon>
        <taxon>Polyphaga</taxon>
        <taxon>Cucujiformia</taxon>
        <taxon>Nitidulidae</taxon>
        <taxon>Meligethinae</taxon>
        <taxon>Brassicogethes</taxon>
    </lineage>
</organism>
<dbReference type="AlphaFoldDB" id="A0A9P0BIP9"/>
<dbReference type="OrthoDB" id="69711at2759"/>
<dbReference type="PANTHER" id="PTHR16056">
    <property type="entry name" value="REGULATOR OF MICROTUBULE DYNAMICS PROTEIN"/>
    <property type="match status" value="1"/>
</dbReference>
<evidence type="ECO:0000256" key="3">
    <source>
        <dbReference type="ARBA" id="ARBA00022490"/>
    </source>
</evidence>
<evidence type="ECO:0000256" key="1">
    <source>
        <dbReference type="ARBA" id="ARBA00004245"/>
    </source>
</evidence>
<proteinExistence type="predicted"/>
<dbReference type="Pfam" id="PF21033">
    <property type="entry name" value="RMD1-3"/>
    <property type="match status" value="1"/>
</dbReference>
<evidence type="ECO:0000256" key="2">
    <source>
        <dbReference type="ARBA" id="ARBA00011375"/>
    </source>
</evidence>
<sequence length="336" mass="38850">MTQFSVSCVVFESTKKLVYVAFPLGPITSSKDQPGLNQGDSTSLRTRKSIFTALSQYALGLGPDSTHNSPKQVKIENLFFSKKMEEKEVIALADKLFDENKYIEVYELLNRQKFEKNIDIKWRIARSLFFVLDSEKMNDSIRQNIVEEAMDILNSSLAIAEDNPNIYKWLAIMTNYNSGIEGLESRIKTYPLVREHLQKACDLNPNDFCVNYMLGKLCYELANLSWLQKTIAKYFFEEPPKATYEEAYAYLVKAEELQPRCFIPNVYLLGESCVKLKMFYRAKYYLTLVINLSKEKGEQKYANKAKQIIDKLEKYDLGKDVLFCNYLNGYGFTDDV</sequence>
<evidence type="ECO:0000256" key="7">
    <source>
        <dbReference type="ARBA" id="ARBA00039966"/>
    </source>
</evidence>
<gene>
    <name evidence="9" type="ORF">MELIAE_LOCUS12646</name>
</gene>
<comment type="subcellular location">
    <subcellularLocation>
        <location evidence="1">Cytoplasm</location>
        <location evidence="1">Cytoskeleton</location>
    </subcellularLocation>
</comment>